<name>A0A379ESL2_9PAST</name>
<sequence>MTKKFPSCIQQGWINDARKVHSPHFDQRPDPQDISLLIIHYISLPPEQFGGTYIDDFFLGRLDPSQHPYFAEIHEMRVSAHCLIDRQGRITQYVAFHNRAWHAGLSEFQGREKCNDFSIGIELEGSNLQPFTLQQYNALVSLTQEIMHTYPLITLDRIVGHSDVSPGRKIDPGQYFDWQYYRAMINECSKNKQNNTCE</sequence>
<evidence type="ECO:0000256" key="10">
    <source>
        <dbReference type="ARBA" id="ARBA00023316"/>
    </source>
</evidence>
<evidence type="ECO:0000313" key="16">
    <source>
        <dbReference type="Proteomes" id="UP000254704"/>
    </source>
</evidence>
<evidence type="ECO:0000256" key="7">
    <source>
        <dbReference type="ARBA" id="ARBA00022723"/>
    </source>
</evidence>
<dbReference type="SUPFAM" id="SSF55846">
    <property type="entry name" value="N-acetylmuramoyl-L-alanine amidase-like"/>
    <property type="match status" value="1"/>
</dbReference>
<dbReference type="InterPro" id="IPR036505">
    <property type="entry name" value="Amidase/PGRP_sf"/>
</dbReference>
<reference evidence="14" key="2">
    <citation type="submission" date="2024-05" db="EMBL/GenBank/DDBJ databases">
        <title>Determining zoonotic pasteurella genome.</title>
        <authorList>
            <person name="Maeda T."/>
            <person name="Takahashi T."/>
            <person name="Yoshida H."/>
        </authorList>
    </citation>
    <scope>NUCLEOTIDE SEQUENCE</scope>
    <source>
        <strain evidence="14">PA42</strain>
    </source>
</reference>
<dbReference type="EMBL" id="UGTV01000015">
    <property type="protein sequence ID" value="SUC08896.1"/>
    <property type="molecule type" value="Genomic_DNA"/>
</dbReference>
<dbReference type="Pfam" id="PF01510">
    <property type="entry name" value="Amidase_2"/>
    <property type="match status" value="1"/>
</dbReference>
<dbReference type="InterPro" id="IPR051206">
    <property type="entry name" value="NAMLAA_amidase_2"/>
</dbReference>
<dbReference type="GO" id="GO:0008745">
    <property type="term" value="F:N-acetylmuramoyl-L-alanine amidase activity"/>
    <property type="evidence" value="ECO:0007669"/>
    <property type="project" value="UniProtKB-EC"/>
</dbReference>
<dbReference type="GeneID" id="69686072"/>
<dbReference type="GO" id="GO:0005737">
    <property type="term" value="C:cytoplasm"/>
    <property type="evidence" value="ECO:0007669"/>
    <property type="project" value="UniProtKB-SubCell"/>
</dbReference>
<evidence type="ECO:0000256" key="11">
    <source>
        <dbReference type="ARBA" id="ARBA00039257"/>
    </source>
</evidence>
<dbReference type="GO" id="GO:0009254">
    <property type="term" value="P:peptidoglycan turnover"/>
    <property type="evidence" value="ECO:0007669"/>
    <property type="project" value="TreeGrafter"/>
</dbReference>
<dbReference type="Proteomes" id="UP001052140">
    <property type="component" value="Unassembled WGS sequence"/>
</dbReference>
<keyword evidence="8 15" id="KW-0378">Hydrolase</keyword>
<evidence type="ECO:0000256" key="2">
    <source>
        <dbReference type="ARBA" id="ARBA00001947"/>
    </source>
</evidence>
<protein>
    <recommendedName>
        <fullName evidence="11">1,6-anhydro-N-acetylmuramyl-L-alanine amidase AmpD</fullName>
        <ecNumber evidence="5">3.5.1.28</ecNumber>
    </recommendedName>
    <alternativeName>
        <fullName evidence="12">N-acetylmuramoyl-L-alanine amidase</fullName>
    </alternativeName>
</protein>
<keyword evidence="17" id="KW-1185">Reference proteome</keyword>
<dbReference type="Proteomes" id="UP000254704">
    <property type="component" value="Unassembled WGS sequence"/>
</dbReference>
<gene>
    <name evidence="15" type="primary">ampD</name>
    <name evidence="15" type="ORF">NCTC11621_00309</name>
    <name evidence="14" type="ORF">PA42_01280</name>
</gene>
<dbReference type="InterPro" id="IPR002502">
    <property type="entry name" value="Amidase_domain"/>
</dbReference>
<evidence type="ECO:0000256" key="9">
    <source>
        <dbReference type="ARBA" id="ARBA00022833"/>
    </source>
</evidence>
<proteinExistence type="inferred from homology"/>
<comment type="similarity">
    <text evidence="4">Belongs to the N-acetylmuramoyl-L-alanine amidase 2 family.</text>
</comment>
<feature type="domain" description="N-acetylmuramoyl-L-alanine amidase" evidence="13">
    <location>
        <begin position="22"/>
        <end position="173"/>
    </location>
</feature>
<dbReference type="Gene3D" id="3.40.80.10">
    <property type="entry name" value="Peptidoglycan recognition protein-like"/>
    <property type="match status" value="1"/>
</dbReference>
<reference evidence="15 16" key="1">
    <citation type="submission" date="2018-06" db="EMBL/GenBank/DDBJ databases">
        <authorList>
            <consortium name="Pathogen Informatics"/>
            <person name="Doyle S."/>
        </authorList>
    </citation>
    <scope>NUCLEOTIDE SEQUENCE [LARGE SCALE GENOMIC DNA]</scope>
    <source>
        <strain evidence="15 16">NCTC11621</strain>
    </source>
</reference>
<evidence type="ECO:0000313" key="17">
    <source>
        <dbReference type="Proteomes" id="UP001052140"/>
    </source>
</evidence>
<evidence type="ECO:0000259" key="13">
    <source>
        <dbReference type="SMART" id="SM00644"/>
    </source>
</evidence>
<evidence type="ECO:0000256" key="4">
    <source>
        <dbReference type="ARBA" id="ARBA00007553"/>
    </source>
</evidence>
<dbReference type="CDD" id="cd06583">
    <property type="entry name" value="PGRP"/>
    <property type="match status" value="1"/>
</dbReference>
<keyword evidence="9" id="KW-0862">Zinc</keyword>
<dbReference type="GO" id="GO:0009253">
    <property type="term" value="P:peptidoglycan catabolic process"/>
    <property type="evidence" value="ECO:0007669"/>
    <property type="project" value="InterPro"/>
</dbReference>
<evidence type="ECO:0000256" key="8">
    <source>
        <dbReference type="ARBA" id="ARBA00022801"/>
    </source>
</evidence>
<organism evidence="15 16">
    <name type="scientific">Pasteurella canis</name>
    <dbReference type="NCBI Taxonomy" id="753"/>
    <lineage>
        <taxon>Bacteria</taxon>
        <taxon>Pseudomonadati</taxon>
        <taxon>Pseudomonadota</taxon>
        <taxon>Gammaproteobacteria</taxon>
        <taxon>Pasteurellales</taxon>
        <taxon>Pasteurellaceae</taxon>
        <taxon>Pasteurella</taxon>
    </lineage>
</organism>
<keyword evidence="10" id="KW-0961">Cell wall biogenesis/degradation</keyword>
<dbReference type="PANTHER" id="PTHR30417:SF4">
    <property type="entry name" value="1,6-ANHYDRO-N-ACETYLMURAMYL-L-ALANINE AMIDASE AMPD"/>
    <property type="match status" value="1"/>
</dbReference>
<evidence type="ECO:0000313" key="15">
    <source>
        <dbReference type="EMBL" id="SUC08896.1"/>
    </source>
</evidence>
<accession>A0A379ESL2</accession>
<evidence type="ECO:0000256" key="1">
    <source>
        <dbReference type="ARBA" id="ARBA00001561"/>
    </source>
</evidence>
<dbReference type="FunFam" id="3.40.80.10:FF:000002">
    <property type="entry name" value="1,6-anhydro-N-acetylmuramyl-L-alanine amidase"/>
    <property type="match status" value="1"/>
</dbReference>
<evidence type="ECO:0000256" key="6">
    <source>
        <dbReference type="ARBA" id="ARBA00022490"/>
    </source>
</evidence>
<evidence type="ECO:0000256" key="12">
    <source>
        <dbReference type="ARBA" id="ARBA00042615"/>
    </source>
</evidence>
<evidence type="ECO:0000313" key="14">
    <source>
        <dbReference type="EMBL" id="GJH41954.1"/>
    </source>
</evidence>
<comment type="subcellular location">
    <subcellularLocation>
        <location evidence="3">Cytoplasm</location>
    </subcellularLocation>
</comment>
<dbReference type="SMART" id="SM00644">
    <property type="entry name" value="Ami_2"/>
    <property type="match status" value="1"/>
</dbReference>
<comment type="cofactor">
    <cofactor evidence="2">
        <name>Zn(2+)</name>
        <dbReference type="ChEBI" id="CHEBI:29105"/>
    </cofactor>
</comment>
<dbReference type="EMBL" id="BPUX01000001">
    <property type="protein sequence ID" value="GJH41954.1"/>
    <property type="molecule type" value="Genomic_DNA"/>
</dbReference>
<dbReference type="GO" id="GO:0071555">
    <property type="term" value="P:cell wall organization"/>
    <property type="evidence" value="ECO:0007669"/>
    <property type="project" value="UniProtKB-KW"/>
</dbReference>
<keyword evidence="6" id="KW-0963">Cytoplasm</keyword>
<evidence type="ECO:0000256" key="5">
    <source>
        <dbReference type="ARBA" id="ARBA00011901"/>
    </source>
</evidence>
<dbReference type="NCBIfam" id="NF008758">
    <property type="entry name" value="PRK11789.1"/>
    <property type="match status" value="1"/>
</dbReference>
<keyword evidence="7" id="KW-0479">Metal-binding</keyword>
<dbReference type="EC" id="3.5.1.28" evidence="5"/>
<dbReference type="AlphaFoldDB" id="A0A379ESL2"/>
<dbReference type="GO" id="GO:0046872">
    <property type="term" value="F:metal ion binding"/>
    <property type="evidence" value="ECO:0007669"/>
    <property type="project" value="UniProtKB-KW"/>
</dbReference>
<comment type="catalytic activity">
    <reaction evidence="1">
        <text>Hydrolyzes the link between N-acetylmuramoyl residues and L-amino acid residues in certain cell-wall glycopeptides.</text>
        <dbReference type="EC" id="3.5.1.28"/>
    </reaction>
</comment>
<dbReference type="PANTHER" id="PTHR30417">
    <property type="entry name" value="N-ACETYLMURAMOYL-L-ALANINE AMIDASE AMID"/>
    <property type="match status" value="1"/>
</dbReference>
<dbReference type="RefSeq" id="WP_115322358.1">
    <property type="nucleotide sequence ID" value="NZ_BPUX01000001.1"/>
</dbReference>
<evidence type="ECO:0000256" key="3">
    <source>
        <dbReference type="ARBA" id="ARBA00004496"/>
    </source>
</evidence>